<dbReference type="SUPFAM" id="SSF48726">
    <property type="entry name" value="Immunoglobulin"/>
    <property type="match status" value="2"/>
</dbReference>
<evidence type="ECO:0000313" key="6">
    <source>
        <dbReference type="EMBL" id="GFR60118.1"/>
    </source>
</evidence>
<dbReference type="InterPro" id="IPR007110">
    <property type="entry name" value="Ig-like_dom"/>
</dbReference>
<feature type="domain" description="Ig-like" evidence="5">
    <location>
        <begin position="1"/>
        <end position="89"/>
    </location>
</feature>
<dbReference type="FunFam" id="2.60.40.10:FF:000032">
    <property type="entry name" value="palladin isoform X1"/>
    <property type="match status" value="1"/>
</dbReference>
<dbReference type="SMART" id="SM00408">
    <property type="entry name" value="IGc2"/>
    <property type="match status" value="2"/>
</dbReference>
<dbReference type="PANTHER" id="PTHR12231">
    <property type="entry name" value="CTX-RELATED TYPE I TRANSMEMBRANE PROTEIN"/>
    <property type="match status" value="1"/>
</dbReference>
<dbReference type="Gene3D" id="2.60.40.10">
    <property type="entry name" value="Immunoglobulins"/>
    <property type="match status" value="2"/>
</dbReference>
<dbReference type="InterPro" id="IPR013783">
    <property type="entry name" value="Ig-like_fold"/>
</dbReference>
<gene>
    <name evidence="6" type="ORF">ElyMa_005400300</name>
</gene>
<dbReference type="InterPro" id="IPR013098">
    <property type="entry name" value="Ig_I-set"/>
</dbReference>
<dbReference type="AlphaFoldDB" id="A0AAV4EGK6"/>
<evidence type="ECO:0000256" key="3">
    <source>
        <dbReference type="ARBA" id="ARBA00023157"/>
    </source>
</evidence>
<keyword evidence="3" id="KW-1015">Disulfide bond</keyword>
<protein>
    <submittedName>
        <fullName evidence="6">Lachesin</fullName>
    </submittedName>
</protein>
<accession>A0AAV4EGK6</accession>
<dbReference type="GO" id="GO:0043005">
    <property type="term" value="C:neuron projection"/>
    <property type="evidence" value="ECO:0007669"/>
    <property type="project" value="TreeGrafter"/>
</dbReference>
<dbReference type="SMART" id="SM00409">
    <property type="entry name" value="IG"/>
    <property type="match status" value="2"/>
</dbReference>
<dbReference type="EMBL" id="BMAT01010758">
    <property type="protein sequence ID" value="GFR60118.1"/>
    <property type="molecule type" value="Genomic_DNA"/>
</dbReference>
<name>A0AAV4EGK6_9GAST</name>
<dbReference type="CDD" id="cd00096">
    <property type="entry name" value="Ig"/>
    <property type="match status" value="1"/>
</dbReference>
<keyword evidence="1" id="KW-0732">Signal</keyword>
<comment type="caution">
    <text evidence="6">The sequence shown here is derived from an EMBL/GenBank/DDBJ whole genome shotgun (WGS) entry which is preliminary data.</text>
</comment>
<proteinExistence type="predicted"/>
<sequence>MVHFISGHPMVLDCKVFEHNQEKVFWKRPEWDQDPRVYTEVLLDKEDGDESYKILRLTIDQPDDRDSGMYFCMVEDNKDEAVVMADSTSRRPYRIHTASGDEIFSASEKSLTLKCPVEGTPHPEVFWQRGDDVLEPSTKYTFQDDGDVKSAHLEISEPKNADFGEYMCTAENSLGKVDVTFNVVNATLAQIPGAKSGANSGQGDPDAAQAIYQSQTQLLLFHILVTIPMALLHLL</sequence>
<organism evidence="6 7">
    <name type="scientific">Elysia marginata</name>
    <dbReference type="NCBI Taxonomy" id="1093978"/>
    <lineage>
        <taxon>Eukaryota</taxon>
        <taxon>Metazoa</taxon>
        <taxon>Spiralia</taxon>
        <taxon>Lophotrochozoa</taxon>
        <taxon>Mollusca</taxon>
        <taxon>Gastropoda</taxon>
        <taxon>Heterobranchia</taxon>
        <taxon>Euthyneura</taxon>
        <taxon>Panpulmonata</taxon>
        <taxon>Sacoglossa</taxon>
        <taxon>Placobranchoidea</taxon>
        <taxon>Plakobranchidae</taxon>
        <taxon>Elysia</taxon>
    </lineage>
</organism>
<dbReference type="Proteomes" id="UP000762676">
    <property type="component" value="Unassembled WGS sequence"/>
</dbReference>
<keyword evidence="4" id="KW-0393">Immunoglobulin domain</keyword>
<keyword evidence="7" id="KW-1185">Reference proteome</keyword>
<dbReference type="InterPro" id="IPR003599">
    <property type="entry name" value="Ig_sub"/>
</dbReference>
<dbReference type="InterPro" id="IPR051170">
    <property type="entry name" value="Neural/epithelial_adhesion"/>
</dbReference>
<dbReference type="Pfam" id="PF07679">
    <property type="entry name" value="I-set"/>
    <property type="match status" value="1"/>
</dbReference>
<dbReference type="InterPro" id="IPR036179">
    <property type="entry name" value="Ig-like_dom_sf"/>
</dbReference>
<evidence type="ECO:0000256" key="1">
    <source>
        <dbReference type="ARBA" id="ARBA00022729"/>
    </source>
</evidence>
<evidence type="ECO:0000256" key="4">
    <source>
        <dbReference type="ARBA" id="ARBA00023319"/>
    </source>
</evidence>
<dbReference type="PANTHER" id="PTHR12231:SF253">
    <property type="entry name" value="DPR-INTERACTING PROTEIN ETA, ISOFORM B-RELATED"/>
    <property type="match status" value="1"/>
</dbReference>
<feature type="domain" description="Ig-like" evidence="5">
    <location>
        <begin position="92"/>
        <end position="180"/>
    </location>
</feature>
<reference evidence="6 7" key="1">
    <citation type="journal article" date="2021" name="Elife">
        <title>Chloroplast acquisition without the gene transfer in kleptoplastic sea slugs, Plakobranchus ocellatus.</title>
        <authorList>
            <person name="Maeda T."/>
            <person name="Takahashi S."/>
            <person name="Yoshida T."/>
            <person name="Shimamura S."/>
            <person name="Takaki Y."/>
            <person name="Nagai Y."/>
            <person name="Toyoda A."/>
            <person name="Suzuki Y."/>
            <person name="Arimoto A."/>
            <person name="Ishii H."/>
            <person name="Satoh N."/>
            <person name="Nishiyama T."/>
            <person name="Hasebe M."/>
            <person name="Maruyama T."/>
            <person name="Minagawa J."/>
            <person name="Obokata J."/>
            <person name="Shigenobu S."/>
        </authorList>
    </citation>
    <scope>NUCLEOTIDE SEQUENCE [LARGE SCALE GENOMIC DNA]</scope>
</reference>
<evidence type="ECO:0000259" key="5">
    <source>
        <dbReference type="PROSITE" id="PS50835"/>
    </source>
</evidence>
<evidence type="ECO:0000256" key="2">
    <source>
        <dbReference type="ARBA" id="ARBA00022737"/>
    </source>
</evidence>
<keyword evidence="2" id="KW-0677">Repeat</keyword>
<dbReference type="InterPro" id="IPR003598">
    <property type="entry name" value="Ig_sub2"/>
</dbReference>
<evidence type="ECO:0000313" key="7">
    <source>
        <dbReference type="Proteomes" id="UP000762676"/>
    </source>
</evidence>
<dbReference type="PROSITE" id="PS50835">
    <property type="entry name" value="IG_LIKE"/>
    <property type="match status" value="2"/>
</dbReference>